<dbReference type="PANTHER" id="PTHR13812">
    <property type="entry name" value="KETIMINE REDUCTASE MU-CRYSTALLIN"/>
    <property type="match status" value="1"/>
</dbReference>
<dbReference type="SUPFAM" id="SSF51735">
    <property type="entry name" value="NAD(P)-binding Rossmann-fold domains"/>
    <property type="match status" value="1"/>
</dbReference>
<protein>
    <submittedName>
        <fullName evidence="1">Ornithine cyclodeaminase family protein</fullName>
    </submittedName>
</protein>
<dbReference type="EMBL" id="BAABAB010000022">
    <property type="protein sequence ID" value="GAA3627253.1"/>
    <property type="molecule type" value="Genomic_DNA"/>
</dbReference>
<dbReference type="Proteomes" id="UP001501490">
    <property type="component" value="Unassembled WGS sequence"/>
</dbReference>
<dbReference type="InterPro" id="IPR003462">
    <property type="entry name" value="ODC_Mu_crystall"/>
</dbReference>
<gene>
    <name evidence="1" type="ORF">GCM10022236_31960</name>
</gene>
<dbReference type="InterPro" id="IPR023401">
    <property type="entry name" value="ODC_N"/>
</dbReference>
<dbReference type="InterPro" id="IPR036291">
    <property type="entry name" value="NAD(P)-bd_dom_sf"/>
</dbReference>
<name>A0ABP7A920_9ACTN</name>
<reference evidence="2" key="1">
    <citation type="journal article" date="2019" name="Int. J. Syst. Evol. Microbiol.">
        <title>The Global Catalogue of Microorganisms (GCM) 10K type strain sequencing project: providing services to taxonomists for standard genome sequencing and annotation.</title>
        <authorList>
            <consortium name="The Broad Institute Genomics Platform"/>
            <consortium name="The Broad Institute Genome Sequencing Center for Infectious Disease"/>
            <person name="Wu L."/>
            <person name="Ma J."/>
        </authorList>
    </citation>
    <scope>NUCLEOTIDE SEQUENCE [LARGE SCALE GENOMIC DNA]</scope>
    <source>
        <strain evidence="2">JCM 16929</strain>
    </source>
</reference>
<evidence type="ECO:0000313" key="1">
    <source>
        <dbReference type="EMBL" id="GAA3627253.1"/>
    </source>
</evidence>
<keyword evidence="2" id="KW-1185">Reference proteome</keyword>
<dbReference type="Gene3D" id="3.30.1780.10">
    <property type="entry name" value="ornithine cyclodeaminase, domain 1"/>
    <property type="match status" value="1"/>
</dbReference>
<dbReference type="RefSeq" id="WP_344806308.1">
    <property type="nucleotide sequence ID" value="NZ_BAABAB010000022.1"/>
</dbReference>
<dbReference type="PANTHER" id="PTHR13812:SF19">
    <property type="entry name" value="KETIMINE REDUCTASE MU-CRYSTALLIN"/>
    <property type="match status" value="1"/>
</dbReference>
<organism evidence="1 2">
    <name type="scientific">Microlunatus ginsengisoli</name>
    <dbReference type="NCBI Taxonomy" id="363863"/>
    <lineage>
        <taxon>Bacteria</taxon>
        <taxon>Bacillati</taxon>
        <taxon>Actinomycetota</taxon>
        <taxon>Actinomycetes</taxon>
        <taxon>Propionibacteriales</taxon>
        <taxon>Propionibacteriaceae</taxon>
        <taxon>Microlunatus</taxon>
    </lineage>
</organism>
<sequence>MPALTLADDEIGARLDPGELIAAVEQAHRDHADGVAFVPPRHAVRIDGSSAALVPMIAASSRWRLAVVKTLIDCPDNARLGRPVQQSTIQAFDMDTGELRASLPGAYVTRWRTAAASAVATNALAAPASSRLGFVGAGALARTHLAAISTVRTIREVTVWSRTATTAAGFADEARALGFAAVVVPDVKGVFDRSDIVCTLTPSRDPLIRGEWLRPGQHVNAVGAPPRSDHRELDSLAVRRARVVVDTVETALAESGDVLIPLAEGVIGRDDVATELGQVLTGRRLGRTANEQITVFDSVGVGLQDLAAVAVLLRAARVPAAV</sequence>
<proteinExistence type="predicted"/>
<dbReference type="PIRSF" id="PIRSF001439">
    <property type="entry name" value="CryM"/>
    <property type="match status" value="1"/>
</dbReference>
<dbReference type="Pfam" id="PF02423">
    <property type="entry name" value="OCD_Mu_crystall"/>
    <property type="match status" value="1"/>
</dbReference>
<evidence type="ECO:0000313" key="2">
    <source>
        <dbReference type="Proteomes" id="UP001501490"/>
    </source>
</evidence>
<dbReference type="Gene3D" id="3.40.50.720">
    <property type="entry name" value="NAD(P)-binding Rossmann-like Domain"/>
    <property type="match status" value="1"/>
</dbReference>
<comment type="caution">
    <text evidence="1">The sequence shown here is derived from an EMBL/GenBank/DDBJ whole genome shotgun (WGS) entry which is preliminary data.</text>
</comment>
<accession>A0ABP7A920</accession>